<dbReference type="Gene3D" id="1.10.10.620">
    <property type="entry name" value="ribosome modulation factor like domain"/>
    <property type="match status" value="1"/>
</dbReference>
<sequence>MGPRQQLVRAINEGQRAGRERQPVRVCPYAEGDLRRAAWVRGYTSARHWSTY</sequence>
<keyword evidence="1" id="KW-0963">Cytoplasm</keyword>
<keyword evidence="5" id="KW-1185">Reference proteome</keyword>
<evidence type="ECO:0000256" key="1">
    <source>
        <dbReference type="ARBA" id="ARBA00022490"/>
    </source>
</evidence>
<dbReference type="InterPro" id="IPR023200">
    <property type="entry name" value="RMF_sf"/>
</dbReference>
<dbReference type="NCBIfam" id="NF041887">
    <property type="entry name" value="Rmf_like_phage"/>
    <property type="match status" value="1"/>
</dbReference>
<evidence type="ECO:0000256" key="3">
    <source>
        <dbReference type="SAM" id="MobiDB-lite"/>
    </source>
</evidence>
<name>A0ABW2J9X0_9ACTN</name>
<dbReference type="NCBIfam" id="NF041886">
    <property type="entry name" value="Rmf_CrpP_fam"/>
    <property type="match status" value="1"/>
</dbReference>
<keyword evidence="2" id="KW-0810">Translation regulation</keyword>
<reference evidence="5" key="1">
    <citation type="journal article" date="2019" name="Int. J. Syst. Evol. Microbiol.">
        <title>The Global Catalogue of Microorganisms (GCM) 10K type strain sequencing project: providing services to taxonomists for standard genome sequencing and annotation.</title>
        <authorList>
            <consortium name="The Broad Institute Genomics Platform"/>
            <consortium name="The Broad Institute Genome Sequencing Center for Infectious Disease"/>
            <person name="Wu L."/>
            <person name="Ma J."/>
        </authorList>
    </citation>
    <scope>NUCLEOTIDE SEQUENCE [LARGE SCALE GENOMIC DNA]</scope>
    <source>
        <strain evidence="5">SYNS20</strain>
    </source>
</reference>
<evidence type="ECO:0000256" key="2">
    <source>
        <dbReference type="ARBA" id="ARBA00022845"/>
    </source>
</evidence>
<dbReference type="Proteomes" id="UP001596523">
    <property type="component" value="Unassembled WGS sequence"/>
</dbReference>
<dbReference type="Pfam" id="PF04957">
    <property type="entry name" value="RMF"/>
    <property type="match status" value="1"/>
</dbReference>
<evidence type="ECO:0000313" key="5">
    <source>
        <dbReference type="Proteomes" id="UP001596523"/>
    </source>
</evidence>
<gene>
    <name evidence="4" type="ORF">ACFQVC_01010</name>
</gene>
<accession>A0ABW2J9X0</accession>
<dbReference type="InterPro" id="IPR007040">
    <property type="entry name" value="Ribosome_modulation_factor"/>
</dbReference>
<comment type="caution">
    <text evidence="4">The sequence shown here is derived from an EMBL/GenBank/DDBJ whole genome shotgun (WGS) entry which is preliminary data.</text>
</comment>
<protein>
    <submittedName>
        <fullName evidence="4">Rmf/CrpP fold protein</fullName>
    </submittedName>
</protein>
<dbReference type="EMBL" id="JBHTCF010000001">
    <property type="protein sequence ID" value="MFC7302794.1"/>
    <property type="molecule type" value="Genomic_DNA"/>
</dbReference>
<feature type="region of interest" description="Disordered" evidence="3">
    <location>
        <begin position="1"/>
        <end position="20"/>
    </location>
</feature>
<organism evidence="4 5">
    <name type="scientific">Streptomyces monticola</name>
    <dbReference type="NCBI Taxonomy" id="2666263"/>
    <lineage>
        <taxon>Bacteria</taxon>
        <taxon>Bacillati</taxon>
        <taxon>Actinomycetota</taxon>
        <taxon>Actinomycetes</taxon>
        <taxon>Kitasatosporales</taxon>
        <taxon>Streptomycetaceae</taxon>
        <taxon>Streptomyces</taxon>
    </lineage>
</organism>
<dbReference type="RefSeq" id="WP_381825354.1">
    <property type="nucleotide sequence ID" value="NZ_JBHTCF010000001.1"/>
</dbReference>
<evidence type="ECO:0000313" key="4">
    <source>
        <dbReference type="EMBL" id="MFC7302794.1"/>
    </source>
</evidence>
<proteinExistence type="predicted"/>